<feature type="signal peptide" evidence="1">
    <location>
        <begin position="1"/>
        <end position="18"/>
    </location>
</feature>
<evidence type="ECO:0000256" key="1">
    <source>
        <dbReference type="SAM" id="SignalP"/>
    </source>
</evidence>
<proteinExistence type="predicted"/>
<reference evidence="2 3" key="1">
    <citation type="submission" date="2019-07" db="EMBL/GenBank/DDBJ databases">
        <title>Genomics analysis of Aphanomyces spp. identifies a new class of oomycete effector associated with host adaptation.</title>
        <authorList>
            <person name="Gaulin E."/>
        </authorList>
    </citation>
    <scope>NUCLEOTIDE SEQUENCE [LARGE SCALE GENOMIC DNA]</scope>
    <source>
        <strain evidence="2 3">ATCC 201684</strain>
    </source>
</reference>
<evidence type="ECO:0000313" key="3">
    <source>
        <dbReference type="Proteomes" id="UP000481153"/>
    </source>
</evidence>
<evidence type="ECO:0008006" key="4">
    <source>
        <dbReference type="Google" id="ProtNLM"/>
    </source>
</evidence>
<keyword evidence="3" id="KW-1185">Reference proteome</keyword>
<accession>A0A6G0WCY5</accession>
<sequence length="154" mass="15976">MRVSISVALAASAVVVFSQGVQDSPFKLTHQQVPTHYAGSSLRMLQGKGSGAGYTSRIRAAASSAASSAANTVKSASRTAANSVKSASMTAAHSVKVAASKTANAAKGMTGCVKSACSRVSSHLKPAPVYKVTPSMNDRLVRARERRQERLGRK</sequence>
<protein>
    <recommendedName>
        <fullName evidence="4">RxLR effector protein</fullName>
    </recommendedName>
</protein>
<dbReference type="EMBL" id="VJMJ01000278">
    <property type="protein sequence ID" value="KAF0724169.1"/>
    <property type="molecule type" value="Genomic_DNA"/>
</dbReference>
<dbReference type="AlphaFoldDB" id="A0A6G0WCY5"/>
<gene>
    <name evidence="2" type="ORF">Ae201684_017068</name>
</gene>
<feature type="chain" id="PRO_5026339442" description="RxLR effector protein" evidence="1">
    <location>
        <begin position="19"/>
        <end position="154"/>
    </location>
</feature>
<dbReference type="Proteomes" id="UP000481153">
    <property type="component" value="Unassembled WGS sequence"/>
</dbReference>
<comment type="caution">
    <text evidence="2">The sequence shown here is derived from an EMBL/GenBank/DDBJ whole genome shotgun (WGS) entry which is preliminary data.</text>
</comment>
<evidence type="ECO:0000313" key="2">
    <source>
        <dbReference type="EMBL" id="KAF0724169.1"/>
    </source>
</evidence>
<keyword evidence="1" id="KW-0732">Signal</keyword>
<organism evidence="2 3">
    <name type="scientific">Aphanomyces euteiches</name>
    <dbReference type="NCBI Taxonomy" id="100861"/>
    <lineage>
        <taxon>Eukaryota</taxon>
        <taxon>Sar</taxon>
        <taxon>Stramenopiles</taxon>
        <taxon>Oomycota</taxon>
        <taxon>Saprolegniomycetes</taxon>
        <taxon>Saprolegniales</taxon>
        <taxon>Verrucalvaceae</taxon>
        <taxon>Aphanomyces</taxon>
    </lineage>
</organism>
<name>A0A6G0WCY5_9STRA</name>